<sequence length="108" mass="11841">MTAAALGAIDNAHRTILLQMNAAENSKQPDWCKECAAAAGRNKNFVCLVREEVLRPWDIHGRSNYNEYQVVAIIQGGGCTSIEQMRGVCHQTEQEIGAQQTHCGLKTA</sequence>
<name>A0A0G4ECI2_VITBC</name>
<dbReference type="EMBL" id="CDMY01000185">
    <property type="protein sequence ID" value="CEL93678.1"/>
    <property type="molecule type" value="Genomic_DNA"/>
</dbReference>
<accession>A0A0G4ECI2</accession>
<evidence type="ECO:0000313" key="2">
    <source>
        <dbReference type="Proteomes" id="UP000041254"/>
    </source>
</evidence>
<organism evidence="1 2">
    <name type="scientific">Vitrella brassicaformis (strain CCMP3155)</name>
    <dbReference type="NCBI Taxonomy" id="1169540"/>
    <lineage>
        <taxon>Eukaryota</taxon>
        <taxon>Sar</taxon>
        <taxon>Alveolata</taxon>
        <taxon>Colpodellida</taxon>
        <taxon>Vitrellaceae</taxon>
        <taxon>Vitrella</taxon>
    </lineage>
</organism>
<evidence type="ECO:0000313" key="1">
    <source>
        <dbReference type="EMBL" id="CEL93678.1"/>
    </source>
</evidence>
<dbReference type="InParanoid" id="A0A0G4ECI2"/>
<dbReference type="AlphaFoldDB" id="A0A0G4ECI2"/>
<proteinExistence type="predicted"/>
<protein>
    <submittedName>
        <fullName evidence="1">Uncharacterized protein</fullName>
    </submittedName>
</protein>
<reference evidence="1 2" key="1">
    <citation type="submission" date="2014-11" db="EMBL/GenBank/DDBJ databases">
        <authorList>
            <person name="Zhu J."/>
            <person name="Qi W."/>
            <person name="Song R."/>
        </authorList>
    </citation>
    <scope>NUCLEOTIDE SEQUENCE [LARGE SCALE GENOMIC DNA]</scope>
</reference>
<gene>
    <name evidence="1" type="ORF">Vbra_11333</name>
</gene>
<keyword evidence="2" id="KW-1185">Reference proteome</keyword>
<dbReference type="VEuPathDB" id="CryptoDB:Vbra_11333"/>
<dbReference type="Proteomes" id="UP000041254">
    <property type="component" value="Unassembled WGS sequence"/>
</dbReference>